<feature type="compositionally biased region" description="Basic and acidic residues" evidence="8">
    <location>
        <begin position="1"/>
        <end position="31"/>
    </location>
</feature>
<keyword evidence="7 9" id="KW-0472">Membrane</keyword>
<keyword evidence="3" id="KW-0813">Transport</keyword>
<keyword evidence="6" id="KW-0406">Ion transport</keyword>
<dbReference type="InterPro" id="IPR027469">
    <property type="entry name" value="Cation_efflux_TMD_sf"/>
</dbReference>
<proteinExistence type="inferred from homology"/>
<feature type="transmembrane region" description="Helical" evidence="9">
    <location>
        <begin position="47"/>
        <end position="67"/>
    </location>
</feature>
<name>A0A2Z4FG94_9DELT</name>
<evidence type="ECO:0000259" key="11">
    <source>
        <dbReference type="Pfam" id="PF16916"/>
    </source>
</evidence>
<evidence type="ECO:0000256" key="8">
    <source>
        <dbReference type="SAM" id="MobiDB-lite"/>
    </source>
</evidence>
<dbReference type="KEGG" id="bsed:DN745_00855"/>
<evidence type="ECO:0000256" key="3">
    <source>
        <dbReference type="ARBA" id="ARBA00022448"/>
    </source>
</evidence>
<evidence type="ECO:0000256" key="4">
    <source>
        <dbReference type="ARBA" id="ARBA00022692"/>
    </source>
</evidence>
<feature type="transmembrane region" description="Helical" evidence="9">
    <location>
        <begin position="212"/>
        <end position="230"/>
    </location>
</feature>
<dbReference type="GO" id="GO:0005385">
    <property type="term" value="F:zinc ion transmembrane transporter activity"/>
    <property type="evidence" value="ECO:0007669"/>
    <property type="project" value="TreeGrafter"/>
</dbReference>
<evidence type="ECO:0000256" key="5">
    <source>
        <dbReference type="ARBA" id="ARBA00022989"/>
    </source>
</evidence>
<dbReference type="PANTHER" id="PTHR11562:SF17">
    <property type="entry name" value="RE54080P-RELATED"/>
    <property type="match status" value="1"/>
</dbReference>
<reference evidence="12 13" key="1">
    <citation type="submission" date="2018-06" db="EMBL/GenBank/DDBJ databases">
        <title>Lujinxingia sediminis gen. nov. sp. nov., a new facultative anaerobic member of the class Deltaproteobacteria, and proposal of Lujinxingaceae fam. nov.</title>
        <authorList>
            <person name="Guo L.-Y."/>
            <person name="Li C.-M."/>
            <person name="Wang S."/>
            <person name="Du Z.-J."/>
        </authorList>
    </citation>
    <scope>NUCLEOTIDE SEQUENCE [LARGE SCALE GENOMIC DNA]</scope>
    <source>
        <strain evidence="12 13">FA350</strain>
    </source>
</reference>
<dbReference type="SUPFAM" id="SSF160240">
    <property type="entry name" value="Cation efflux protein cytoplasmic domain-like"/>
    <property type="match status" value="1"/>
</dbReference>
<comment type="subcellular location">
    <subcellularLocation>
        <location evidence="1">Membrane</location>
        <topology evidence="1">Multi-pass membrane protein</topology>
    </subcellularLocation>
</comment>
<feature type="transmembrane region" description="Helical" evidence="9">
    <location>
        <begin position="145"/>
        <end position="168"/>
    </location>
</feature>
<dbReference type="InterPro" id="IPR050681">
    <property type="entry name" value="CDF/SLC30A"/>
</dbReference>
<dbReference type="RefSeq" id="WP_111331261.1">
    <property type="nucleotide sequence ID" value="NZ_CP030032.1"/>
</dbReference>
<feature type="transmembrane region" description="Helical" evidence="9">
    <location>
        <begin position="109"/>
        <end position="133"/>
    </location>
</feature>
<feature type="transmembrane region" description="Helical" evidence="9">
    <location>
        <begin position="180"/>
        <end position="206"/>
    </location>
</feature>
<gene>
    <name evidence="12" type="ORF">DN745_00855</name>
</gene>
<feature type="region of interest" description="Disordered" evidence="8">
    <location>
        <begin position="1"/>
        <end position="41"/>
    </location>
</feature>
<evidence type="ECO:0000259" key="10">
    <source>
        <dbReference type="Pfam" id="PF01545"/>
    </source>
</evidence>
<dbReference type="PANTHER" id="PTHR11562">
    <property type="entry name" value="CATION EFFLUX PROTEIN/ ZINC TRANSPORTER"/>
    <property type="match status" value="1"/>
</dbReference>
<sequence length="326" mass="35248">MGVGHSHEGAHSHDESHGHAHDHGHGHEHGHGHSHAPKATSENVRRLRWTLLLVLIYMTVEVVGGLLSNSLALLADAGHMLSDAASLALALFAMWIAQRPASPAQTFGYHRAEILAALANAVTLVGVSIYIVFEAVQRFYAPAEVHGNLMMGVAVGGLFVNLIGLWLLHSGKSDNLNMRGAWLHVLGDMLGSVGAIIAGLLIWGFGWHWADPVASIIIAVLVLWSAWHLLKATLSVLMEFSPPHIDVAKVQVALAKMPGVTGVHDLHIWTITSGKVALSVHIDVESLEGYAELMSEIRHHMDDAFGISHCTVQVEPPEFTHEPQCF</sequence>
<feature type="transmembrane region" description="Helical" evidence="9">
    <location>
        <begin position="79"/>
        <end position="97"/>
    </location>
</feature>
<dbReference type="OrthoDB" id="9809646at2"/>
<dbReference type="InterPro" id="IPR027470">
    <property type="entry name" value="Cation_efflux_CTD"/>
</dbReference>
<evidence type="ECO:0000256" key="6">
    <source>
        <dbReference type="ARBA" id="ARBA00023065"/>
    </source>
</evidence>
<organism evidence="12 13">
    <name type="scientific">Bradymonas sediminis</name>
    <dbReference type="NCBI Taxonomy" id="1548548"/>
    <lineage>
        <taxon>Bacteria</taxon>
        <taxon>Deltaproteobacteria</taxon>
        <taxon>Bradymonadales</taxon>
        <taxon>Bradymonadaceae</taxon>
        <taxon>Bradymonas</taxon>
    </lineage>
</organism>
<accession>A0A2Z4FG94</accession>
<evidence type="ECO:0000313" key="13">
    <source>
        <dbReference type="Proteomes" id="UP000249799"/>
    </source>
</evidence>
<dbReference type="InterPro" id="IPR058533">
    <property type="entry name" value="Cation_efflux_TM"/>
</dbReference>
<dbReference type="NCBIfam" id="TIGR01297">
    <property type="entry name" value="CDF"/>
    <property type="match status" value="1"/>
</dbReference>
<evidence type="ECO:0000256" key="1">
    <source>
        <dbReference type="ARBA" id="ARBA00004141"/>
    </source>
</evidence>
<evidence type="ECO:0000256" key="7">
    <source>
        <dbReference type="ARBA" id="ARBA00023136"/>
    </source>
</evidence>
<dbReference type="AlphaFoldDB" id="A0A2Z4FG94"/>
<keyword evidence="4 9" id="KW-0812">Transmembrane</keyword>
<protein>
    <submittedName>
        <fullName evidence="12">Cation transporter</fullName>
    </submittedName>
</protein>
<dbReference type="InterPro" id="IPR036837">
    <property type="entry name" value="Cation_efflux_CTD_sf"/>
</dbReference>
<evidence type="ECO:0000256" key="2">
    <source>
        <dbReference type="ARBA" id="ARBA00008873"/>
    </source>
</evidence>
<dbReference type="Proteomes" id="UP000249799">
    <property type="component" value="Chromosome"/>
</dbReference>
<dbReference type="EMBL" id="CP030032">
    <property type="protein sequence ID" value="AWV87953.1"/>
    <property type="molecule type" value="Genomic_DNA"/>
</dbReference>
<dbReference type="InterPro" id="IPR002524">
    <property type="entry name" value="Cation_efflux"/>
</dbReference>
<dbReference type="SUPFAM" id="SSF161111">
    <property type="entry name" value="Cation efflux protein transmembrane domain-like"/>
    <property type="match status" value="1"/>
</dbReference>
<comment type="similarity">
    <text evidence="2">Belongs to the cation diffusion facilitator (CDF) transporter (TC 2.A.4) family. SLC30A subfamily.</text>
</comment>
<keyword evidence="5 9" id="KW-1133">Transmembrane helix</keyword>
<dbReference type="Gene3D" id="1.20.1510.10">
    <property type="entry name" value="Cation efflux protein transmembrane domain"/>
    <property type="match status" value="1"/>
</dbReference>
<evidence type="ECO:0000256" key="9">
    <source>
        <dbReference type="SAM" id="Phobius"/>
    </source>
</evidence>
<dbReference type="GO" id="GO:0005886">
    <property type="term" value="C:plasma membrane"/>
    <property type="evidence" value="ECO:0007669"/>
    <property type="project" value="TreeGrafter"/>
</dbReference>
<dbReference type="Pfam" id="PF16916">
    <property type="entry name" value="ZT_dimer"/>
    <property type="match status" value="1"/>
</dbReference>
<dbReference type="Pfam" id="PF01545">
    <property type="entry name" value="Cation_efflux"/>
    <property type="match status" value="1"/>
</dbReference>
<feature type="domain" description="Cation efflux protein transmembrane" evidence="10">
    <location>
        <begin position="51"/>
        <end position="238"/>
    </location>
</feature>
<keyword evidence="13" id="KW-1185">Reference proteome</keyword>
<evidence type="ECO:0000313" key="12">
    <source>
        <dbReference type="EMBL" id="AWV87953.1"/>
    </source>
</evidence>
<feature type="domain" description="Cation efflux protein cytoplasmic" evidence="11">
    <location>
        <begin position="242"/>
        <end position="316"/>
    </location>
</feature>